<dbReference type="Proteomes" id="UP001057402">
    <property type="component" value="Chromosome 10"/>
</dbReference>
<sequence length="253" mass="28301">MDKEVEEAEPSWKGKELASSHGKMMMEASSSGSKSWIRSLDPRIVRVSRVFGGKDRHSKVSTVKGLRDRRVRLSVPTAIQLYDLQDRLGLSQPSKVVDWLLDAVKHEIDELPPLPAVPGTNLIHSIHHPRLWSASRDITLTTSGPTSKCDLKEATTQEQSDEQQHRQDSRKGSREQRQDRNGHMLDYPSGPSNDKWPRSYDGIISQVVFQHPAAAATQSLFPNSISATPAEDEVRQPAMGCLPHGIPEFPFRN</sequence>
<proteinExistence type="predicted"/>
<evidence type="ECO:0000313" key="1">
    <source>
        <dbReference type="EMBL" id="KAI4320380.1"/>
    </source>
</evidence>
<protein>
    <submittedName>
        <fullName evidence="1">Uncharacterized protein</fullName>
    </submittedName>
</protein>
<gene>
    <name evidence="1" type="ORF">MLD38_033869</name>
</gene>
<name>A0ACB9M890_9MYRT</name>
<evidence type="ECO:0000313" key="2">
    <source>
        <dbReference type="Proteomes" id="UP001057402"/>
    </source>
</evidence>
<keyword evidence="2" id="KW-1185">Reference proteome</keyword>
<reference evidence="2" key="1">
    <citation type="journal article" date="2023" name="Front. Plant Sci.">
        <title>Chromosomal-level genome assembly of Melastoma candidum provides insights into trichome evolution.</title>
        <authorList>
            <person name="Zhong Y."/>
            <person name="Wu W."/>
            <person name="Sun C."/>
            <person name="Zou P."/>
            <person name="Liu Y."/>
            <person name="Dai S."/>
            <person name="Zhou R."/>
        </authorList>
    </citation>
    <scope>NUCLEOTIDE SEQUENCE [LARGE SCALE GENOMIC DNA]</scope>
</reference>
<accession>A0ACB9M890</accession>
<organism evidence="1 2">
    <name type="scientific">Melastoma candidum</name>
    <dbReference type="NCBI Taxonomy" id="119954"/>
    <lineage>
        <taxon>Eukaryota</taxon>
        <taxon>Viridiplantae</taxon>
        <taxon>Streptophyta</taxon>
        <taxon>Embryophyta</taxon>
        <taxon>Tracheophyta</taxon>
        <taxon>Spermatophyta</taxon>
        <taxon>Magnoliopsida</taxon>
        <taxon>eudicotyledons</taxon>
        <taxon>Gunneridae</taxon>
        <taxon>Pentapetalae</taxon>
        <taxon>rosids</taxon>
        <taxon>malvids</taxon>
        <taxon>Myrtales</taxon>
        <taxon>Melastomataceae</taxon>
        <taxon>Melastomatoideae</taxon>
        <taxon>Melastomateae</taxon>
        <taxon>Melastoma</taxon>
    </lineage>
</organism>
<comment type="caution">
    <text evidence="1">The sequence shown here is derived from an EMBL/GenBank/DDBJ whole genome shotgun (WGS) entry which is preliminary data.</text>
</comment>
<dbReference type="EMBL" id="CM042889">
    <property type="protein sequence ID" value="KAI4320380.1"/>
    <property type="molecule type" value="Genomic_DNA"/>
</dbReference>